<evidence type="ECO:0000313" key="2">
    <source>
        <dbReference type="EMBL" id="MDQ0271379.1"/>
    </source>
</evidence>
<dbReference type="RefSeq" id="WP_307476471.1">
    <property type="nucleotide sequence ID" value="NZ_JAUSUB010000014.1"/>
</dbReference>
<evidence type="ECO:0000256" key="1">
    <source>
        <dbReference type="SAM" id="SignalP"/>
    </source>
</evidence>
<sequence>MKKWLAFMFISILFFGLAGCSNNEAEIKAFVKEYKTKQYTVTDPAHPPDGREFTEEFKGYLSDELYEKMMINRFYDIIPKFSERTGFKIELKDVKLEEVNTEDDLTSYKYTLELLFDNGEETETIERKGELTISTEDKFKLTRDWENRTSEIWGEKF</sequence>
<name>A0ABU0AJD5_9BACI</name>
<accession>A0ABU0AJD5</accession>
<dbReference type="Proteomes" id="UP001238088">
    <property type="component" value="Unassembled WGS sequence"/>
</dbReference>
<keyword evidence="1" id="KW-0732">Signal</keyword>
<feature type="chain" id="PRO_5047414287" description="Lipoprotein" evidence="1">
    <location>
        <begin position="26"/>
        <end position="157"/>
    </location>
</feature>
<gene>
    <name evidence="2" type="ORF">J2S17_003267</name>
</gene>
<proteinExistence type="predicted"/>
<reference evidence="2 3" key="1">
    <citation type="submission" date="2023-07" db="EMBL/GenBank/DDBJ databases">
        <title>Genomic Encyclopedia of Type Strains, Phase IV (KMG-IV): sequencing the most valuable type-strain genomes for metagenomic binning, comparative biology and taxonomic classification.</title>
        <authorList>
            <person name="Goeker M."/>
        </authorList>
    </citation>
    <scope>NUCLEOTIDE SEQUENCE [LARGE SCALE GENOMIC DNA]</scope>
    <source>
        <strain evidence="2 3">DSM 23494</strain>
    </source>
</reference>
<evidence type="ECO:0000313" key="3">
    <source>
        <dbReference type="Proteomes" id="UP001238088"/>
    </source>
</evidence>
<keyword evidence="3" id="KW-1185">Reference proteome</keyword>
<organism evidence="2 3">
    <name type="scientific">Cytobacillus purgationiresistens</name>
    <dbReference type="NCBI Taxonomy" id="863449"/>
    <lineage>
        <taxon>Bacteria</taxon>
        <taxon>Bacillati</taxon>
        <taxon>Bacillota</taxon>
        <taxon>Bacilli</taxon>
        <taxon>Bacillales</taxon>
        <taxon>Bacillaceae</taxon>
        <taxon>Cytobacillus</taxon>
    </lineage>
</organism>
<feature type="signal peptide" evidence="1">
    <location>
        <begin position="1"/>
        <end position="25"/>
    </location>
</feature>
<protein>
    <recommendedName>
        <fullName evidence="4">Lipoprotein</fullName>
    </recommendedName>
</protein>
<dbReference type="EMBL" id="JAUSUB010000014">
    <property type="protein sequence ID" value="MDQ0271379.1"/>
    <property type="molecule type" value="Genomic_DNA"/>
</dbReference>
<dbReference type="PROSITE" id="PS51257">
    <property type="entry name" value="PROKAR_LIPOPROTEIN"/>
    <property type="match status" value="1"/>
</dbReference>
<evidence type="ECO:0008006" key="4">
    <source>
        <dbReference type="Google" id="ProtNLM"/>
    </source>
</evidence>
<comment type="caution">
    <text evidence="2">The sequence shown here is derived from an EMBL/GenBank/DDBJ whole genome shotgun (WGS) entry which is preliminary data.</text>
</comment>